<dbReference type="InterPro" id="IPR038377">
    <property type="entry name" value="Na/Glc_symporter_sf"/>
</dbReference>
<protein>
    <recommendedName>
        <fullName evidence="9">Sodium:solute symporter family protein</fullName>
    </recommendedName>
</protein>
<proteinExistence type="inferred from homology"/>
<gene>
    <name evidence="7" type="ORF">SAMN05660330_03583</name>
</gene>
<accession>A0A1H0UJ26</accession>
<evidence type="ECO:0000256" key="3">
    <source>
        <dbReference type="ARBA" id="ARBA00022692"/>
    </source>
</evidence>
<keyword evidence="3 6" id="KW-0812">Transmembrane</keyword>
<sequence length="78" mass="8384">MSVYAIGVFATFIVYVIVGNYAGKKVKGMEDYYVVGRNAPTVMIVGTLVASFLSTVAFMGETGFSYDGYPVLLLVLTP</sequence>
<dbReference type="GO" id="GO:0022857">
    <property type="term" value="F:transmembrane transporter activity"/>
    <property type="evidence" value="ECO:0007669"/>
    <property type="project" value="InterPro"/>
</dbReference>
<comment type="subcellular location">
    <subcellularLocation>
        <location evidence="1">Membrane</location>
        <topology evidence="1">Multi-pass membrane protein</topology>
    </subcellularLocation>
</comment>
<evidence type="ECO:0000256" key="1">
    <source>
        <dbReference type="ARBA" id="ARBA00004141"/>
    </source>
</evidence>
<dbReference type="GO" id="GO:0016020">
    <property type="term" value="C:membrane"/>
    <property type="evidence" value="ECO:0007669"/>
    <property type="project" value="UniProtKB-SubCell"/>
</dbReference>
<dbReference type="InterPro" id="IPR001734">
    <property type="entry name" value="Na/solute_symporter"/>
</dbReference>
<dbReference type="Gene3D" id="1.20.1730.10">
    <property type="entry name" value="Sodium/glucose cotransporter"/>
    <property type="match status" value="1"/>
</dbReference>
<feature type="transmembrane region" description="Helical" evidence="6">
    <location>
        <begin position="42"/>
        <end position="60"/>
    </location>
</feature>
<feature type="transmembrane region" description="Helical" evidence="6">
    <location>
        <begin position="6"/>
        <end position="22"/>
    </location>
</feature>
<keyword evidence="5 6" id="KW-0472">Membrane</keyword>
<evidence type="ECO:0000313" key="8">
    <source>
        <dbReference type="Proteomes" id="UP000199073"/>
    </source>
</evidence>
<dbReference type="EMBL" id="FNJI01000033">
    <property type="protein sequence ID" value="SDP66302.1"/>
    <property type="molecule type" value="Genomic_DNA"/>
</dbReference>
<feature type="non-terminal residue" evidence="7">
    <location>
        <position position="78"/>
    </location>
</feature>
<evidence type="ECO:0000313" key="7">
    <source>
        <dbReference type="EMBL" id="SDP66302.1"/>
    </source>
</evidence>
<evidence type="ECO:0000256" key="5">
    <source>
        <dbReference type="ARBA" id="ARBA00023136"/>
    </source>
</evidence>
<dbReference type="Proteomes" id="UP000199073">
    <property type="component" value="Unassembled WGS sequence"/>
</dbReference>
<dbReference type="AlphaFoldDB" id="A0A1H0UJ26"/>
<evidence type="ECO:0008006" key="9">
    <source>
        <dbReference type="Google" id="ProtNLM"/>
    </source>
</evidence>
<dbReference type="STRING" id="91360.SAMN05660330_03583"/>
<evidence type="ECO:0000256" key="2">
    <source>
        <dbReference type="ARBA" id="ARBA00006434"/>
    </source>
</evidence>
<evidence type="ECO:0000256" key="4">
    <source>
        <dbReference type="ARBA" id="ARBA00022989"/>
    </source>
</evidence>
<dbReference type="PROSITE" id="PS50283">
    <property type="entry name" value="NA_SOLUT_SYMP_3"/>
    <property type="match status" value="1"/>
</dbReference>
<keyword evidence="4 6" id="KW-1133">Transmembrane helix</keyword>
<keyword evidence="8" id="KW-1185">Reference proteome</keyword>
<reference evidence="7 8" key="1">
    <citation type="submission" date="2016-10" db="EMBL/GenBank/DDBJ databases">
        <authorList>
            <person name="de Groot N.N."/>
        </authorList>
    </citation>
    <scope>NUCLEOTIDE SEQUENCE [LARGE SCALE GENOMIC DNA]</scope>
    <source>
        <strain evidence="7 8">DSM 12130</strain>
    </source>
</reference>
<name>A0A1H0UJ26_9BACT</name>
<organism evidence="7 8">
    <name type="scientific">Desulforhopalus singaporensis</name>
    <dbReference type="NCBI Taxonomy" id="91360"/>
    <lineage>
        <taxon>Bacteria</taxon>
        <taxon>Pseudomonadati</taxon>
        <taxon>Thermodesulfobacteriota</taxon>
        <taxon>Desulfobulbia</taxon>
        <taxon>Desulfobulbales</taxon>
        <taxon>Desulfocapsaceae</taxon>
        <taxon>Desulforhopalus</taxon>
    </lineage>
</organism>
<comment type="similarity">
    <text evidence="2">Belongs to the sodium:solute symporter (SSF) (TC 2.A.21) family.</text>
</comment>
<evidence type="ECO:0000256" key="6">
    <source>
        <dbReference type="SAM" id="Phobius"/>
    </source>
</evidence>